<feature type="region of interest" description="Disordered" evidence="7">
    <location>
        <begin position="1"/>
        <end position="40"/>
    </location>
</feature>
<dbReference type="SMART" id="SM00320">
    <property type="entry name" value="WD40"/>
    <property type="match status" value="4"/>
</dbReference>
<dbReference type="EMBL" id="CP042188">
    <property type="protein sequence ID" value="QDS70292.1"/>
    <property type="molecule type" value="Genomic_DNA"/>
</dbReference>
<protein>
    <submittedName>
        <fullName evidence="8">Uncharacterized protein</fullName>
    </submittedName>
</protein>
<evidence type="ECO:0000256" key="4">
    <source>
        <dbReference type="ARBA" id="ARBA00022771"/>
    </source>
</evidence>
<dbReference type="PROSITE" id="PS50294">
    <property type="entry name" value="WD_REPEATS_REGION"/>
    <property type="match status" value="2"/>
</dbReference>
<dbReference type="GO" id="GO:1904263">
    <property type="term" value="P:positive regulation of TORC1 signaling"/>
    <property type="evidence" value="ECO:0007669"/>
    <property type="project" value="TreeGrafter"/>
</dbReference>
<dbReference type="GO" id="GO:0016239">
    <property type="term" value="P:positive regulation of macroautophagy"/>
    <property type="evidence" value="ECO:0007669"/>
    <property type="project" value="TreeGrafter"/>
</dbReference>
<dbReference type="GO" id="GO:0061700">
    <property type="term" value="C:GATOR2 complex"/>
    <property type="evidence" value="ECO:0007669"/>
    <property type="project" value="TreeGrafter"/>
</dbReference>
<dbReference type="PROSITE" id="PS50082">
    <property type="entry name" value="WD_REPEATS_2"/>
    <property type="match status" value="2"/>
</dbReference>
<gene>
    <name evidence="8" type="ORF">FKW77_008016</name>
</gene>
<evidence type="ECO:0000256" key="6">
    <source>
        <dbReference type="PROSITE-ProRule" id="PRU00221"/>
    </source>
</evidence>
<keyword evidence="5" id="KW-0862">Zinc</keyword>
<dbReference type="Proteomes" id="UP000316270">
    <property type="component" value="Chromosome 4"/>
</dbReference>
<evidence type="ECO:0000256" key="3">
    <source>
        <dbReference type="ARBA" id="ARBA00022737"/>
    </source>
</evidence>
<feature type="region of interest" description="Disordered" evidence="7">
    <location>
        <begin position="694"/>
        <end position="741"/>
    </location>
</feature>
<feature type="compositionally biased region" description="Basic and acidic residues" evidence="7">
    <location>
        <begin position="938"/>
        <end position="947"/>
    </location>
</feature>
<dbReference type="OrthoDB" id="60955at2759"/>
<dbReference type="PANTHER" id="PTHR46200:SF1">
    <property type="entry name" value="GATOR COMPLEX PROTEIN WDR24"/>
    <property type="match status" value="1"/>
</dbReference>
<dbReference type="STRING" id="50376.A0A517L3W1"/>
<accession>A0A517L3W1</accession>
<keyword evidence="3" id="KW-0677">Repeat</keyword>
<keyword evidence="4" id="KW-0863">Zinc-finger</keyword>
<feature type="region of interest" description="Disordered" evidence="7">
    <location>
        <begin position="61"/>
        <end position="84"/>
    </location>
</feature>
<feature type="region of interest" description="Disordered" evidence="7">
    <location>
        <begin position="866"/>
        <end position="889"/>
    </location>
</feature>
<dbReference type="InterPro" id="IPR036322">
    <property type="entry name" value="WD40_repeat_dom_sf"/>
</dbReference>
<keyword evidence="1 6" id="KW-0853">WD repeat</keyword>
<feature type="region of interest" description="Disordered" evidence="7">
    <location>
        <begin position="908"/>
        <end position="947"/>
    </location>
</feature>
<evidence type="ECO:0000313" key="8">
    <source>
        <dbReference type="EMBL" id="QDS70292.1"/>
    </source>
</evidence>
<evidence type="ECO:0000256" key="2">
    <source>
        <dbReference type="ARBA" id="ARBA00022723"/>
    </source>
</evidence>
<feature type="compositionally biased region" description="Pro residues" evidence="7">
    <location>
        <begin position="26"/>
        <end position="35"/>
    </location>
</feature>
<dbReference type="GO" id="GO:0005829">
    <property type="term" value="C:cytosol"/>
    <property type="evidence" value="ECO:0007669"/>
    <property type="project" value="TreeGrafter"/>
</dbReference>
<dbReference type="Gene3D" id="2.130.10.10">
    <property type="entry name" value="YVTN repeat-like/Quinoprotein amine dehydrogenase"/>
    <property type="match status" value="2"/>
</dbReference>
<dbReference type="PROSITE" id="PS00678">
    <property type="entry name" value="WD_REPEATS_1"/>
    <property type="match status" value="2"/>
</dbReference>
<evidence type="ECO:0000256" key="5">
    <source>
        <dbReference type="ARBA" id="ARBA00022833"/>
    </source>
</evidence>
<feature type="region of interest" description="Disordered" evidence="7">
    <location>
        <begin position="479"/>
        <end position="539"/>
    </location>
</feature>
<feature type="compositionally biased region" description="Low complexity" evidence="7">
    <location>
        <begin position="13"/>
        <end position="25"/>
    </location>
</feature>
<keyword evidence="9" id="KW-1185">Reference proteome</keyword>
<reference evidence="8 9" key="1">
    <citation type="submission" date="2019-07" db="EMBL/GenBank/DDBJ databases">
        <title>Finished genome of Venturia effusa.</title>
        <authorList>
            <person name="Young C.A."/>
            <person name="Cox M.P."/>
            <person name="Ganley A.R.D."/>
            <person name="David W.J."/>
        </authorList>
    </citation>
    <scope>NUCLEOTIDE SEQUENCE [LARGE SCALE GENOMIC DNA]</scope>
    <source>
        <strain evidence="9">albino</strain>
    </source>
</reference>
<dbReference type="GO" id="GO:0008270">
    <property type="term" value="F:zinc ion binding"/>
    <property type="evidence" value="ECO:0007669"/>
    <property type="project" value="UniProtKB-KW"/>
</dbReference>
<dbReference type="PANTHER" id="PTHR46200">
    <property type="entry name" value="GATOR COMPLEX PROTEIN WDR24"/>
    <property type="match status" value="1"/>
</dbReference>
<dbReference type="InterPro" id="IPR001680">
    <property type="entry name" value="WD40_rpt"/>
</dbReference>
<dbReference type="InterPro" id="IPR015943">
    <property type="entry name" value="WD40/YVTN_repeat-like_dom_sf"/>
</dbReference>
<proteinExistence type="predicted"/>
<evidence type="ECO:0000256" key="1">
    <source>
        <dbReference type="ARBA" id="ARBA00022574"/>
    </source>
</evidence>
<keyword evidence="2" id="KW-0479">Metal-binding</keyword>
<dbReference type="InterPro" id="IPR037590">
    <property type="entry name" value="WDR24"/>
</dbReference>
<feature type="repeat" description="WD" evidence="6">
    <location>
        <begin position="294"/>
        <end position="335"/>
    </location>
</feature>
<dbReference type="InterPro" id="IPR019775">
    <property type="entry name" value="WD40_repeat_CS"/>
</dbReference>
<dbReference type="Pfam" id="PF00400">
    <property type="entry name" value="WD40"/>
    <property type="match status" value="2"/>
</dbReference>
<dbReference type="GO" id="GO:0005774">
    <property type="term" value="C:vacuolar membrane"/>
    <property type="evidence" value="ECO:0007669"/>
    <property type="project" value="TreeGrafter"/>
</dbReference>
<feature type="repeat" description="WD" evidence="6">
    <location>
        <begin position="199"/>
        <end position="241"/>
    </location>
</feature>
<evidence type="ECO:0000256" key="7">
    <source>
        <dbReference type="SAM" id="MobiDB-lite"/>
    </source>
</evidence>
<sequence>MASDYSHVPRRLTNASAAPPATTSNDPPPPPPLPPAATSNTANKRVGVFARLVSQPFTAYGSRPVSAQASRDGTRAAAYSGRLPGLNPLSSQSASLRTRVRAEIAALDINQDRTLAILAGREILQTIRVTGISCAEETNIREEVVRHDRINATRHRDNLEIHDVKWSNGAYSSHVACAATNGKVVVYDLNRLGVEVASFYEHSRQVHRVAFCPHQGGLLLSASQDASVKLWDLRASRAEVLNFPRTKTFAGQSEAIRDVRWSPTDVFEFAFGTDNGSIQKWDHRNPKTSKLRILRAHDGGCTSVDWHPDGRHILSAGKDKLLKVWDFSSDGQPRQKPMSTLKTPYSIANARWRPPCWSEDDDGKGSWQCTQIVTSYDRHYPVIHLWDLRRQYMPYREMYTSKQAPTDMLWHSLDLLWSVGRDGDFFQTDIKYAPKTIDRRPPSAFAVSTLGEMVAFSQKRSSHRRSDIDIAVPELAHSGRLKRESSSLSDGAEMSRSSADDSKGDSFLSTSYQVRHHKRTTSNRSPKVSIAGTPPALTKGSLAKLNETLENTDDMYQSQQVAFRGMLDGAGNVQAFSYLAQKYKTEVLPEKPSVEDFKNVRKAFEQNAKYAEKTGAYRTAQTWRTFGTVVQNEVLERGLDNMQQRLAKIEPRIDVLLELSKVVPSTRRSDVSYGALTPKQQQIAGVKGAVLHEQRPVESSSNVATPIAGPQQVPSSQGGRLAGGLPDPSHDGDHLSLPPSLMGKSVEELESEPLRGGSKDVGRMLNALRPSLSGPTWYSSSDLEERKARIGDWRAPQRELLNLETPSKDAINIPPPMDRHNSDESFAMFSTSADSKAGPSISASFASTGKHSMSSIPENMLPVSSFKHYGKHDSDSGRDSQALTDGGYSHSSKEDLFRAFGSVELQESPLGSRAPPTIPNLHSADNLEASGTIVPEDTTLRPRQARDDSADVLASLKAVAKYRHGTTPPLVLGDFTCGPNIRSAEESYPITAGKLLQQIFAFNTLQIPNPQHIFHLVTLFKRFLPDSIAIQPHERKECGAAHIAKTAQTLEDYSQYCKDELNLSTDEIHVIMSDQLAHLVRFGILPWQAEAICMAYEQQLNRCLLFTQSAVVRNILYSSFGAFREDQTMQGSAIGLVCIKCNKPINRPDKRCDSCGHRPDPCPICKQKYSPWTVTKRARKQEALKVPALKMNGDGKPMEFLLTHEDPAWIGTRHDSEIKVQPLPELPVLWQFCLTCGHGAHAACLDHQQKIPELGGRCPYYACGCACIPGPYRDRIIREEEDERLKAAAGSVRGDRKSVGDSGAVKAARGLLGGEGGGMKSVRVVEPRK</sequence>
<organism evidence="8 9">
    <name type="scientific">Venturia effusa</name>
    <dbReference type="NCBI Taxonomy" id="50376"/>
    <lineage>
        <taxon>Eukaryota</taxon>
        <taxon>Fungi</taxon>
        <taxon>Dikarya</taxon>
        <taxon>Ascomycota</taxon>
        <taxon>Pezizomycotina</taxon>
        <taxon>Dothideomycetes</taxon>
        <taxon>Pleosporomycetidae</taxon>
        <taxon>Venturiales</taxon>
        <taxon>Venturiaceae</taxon>
        <taxon>Venturia</taxon>
    </lineage>
</organism>
<evidence type="ECO:0000313" key="9">
    <source>
        <dbReference type="Proteomes" id="UP000316270"/>
    </source>
</evidence>
<dbReference type="SUPFAM" id="SSF50978">
    <property type="entry name" value="WD40 repeat-like"/>
    <property type="match status" value="1"/>
</dbReference>
<name>A0A517L3W1_9PEZI</name>